<dbReference type="Proteomes" id="UP000591626">
    <property type="component" value="Unassembled WGS sequence"/>
</dbReference>
<dbReference type="GO" id="GO:0003677">
    <property type="term" value="F:DNA binding"/>
    <property type="evidence" value="ECO:0007669"/>
    <property type="project" value="UniProtKB-KW"/>
</dbReference>
<dbReference type="SMART" id="SM00345">
    <property type="entry name" value="HTH_GNTR"/>
    <property type="match status" value="1"/>
</dbReference>
<dbReference type="InterPro" id="IPR000524">
    <property type="entry name" value="Tscrpt_reg_HTH_GntR"/>
</dbReference>
<sequence>MRDDIFTQLRNEILNGTLLPGTQLKEVQLASRFGVSRTPVRDALSRLEDLGLAERVNRGLEVRGLDPEQVIQVYDMRILLEVEASGQAAQNRNLNDILTLEALLERDRSLENPTDAELIQTNLEFHRAVWKATQNPVLIDLLERLMTHLVHAPTSTLSVDDRQNEALNEHAKLIEAISDRNTAAARDIAKQHFSTAREIRMNLLRKAALRDATQ</sequence>
<dbReference type="InterPro" id="IPR011711">
    <property type="entry name" value="GntR_C"/>
</dbReference>
<evidence type="ECO:0000256" key="3">
    <source>
        <dbReference type="ARBA" id="ARBA00023163"/>
    </source>
</evidence>
<keyword evidence="3" id="KW-0804">Transcription</keyword>
<evidence type="ECO:0000256" key="2">
    <source>
        <dbReference type="ARBA" id="ARBA00023125"/>
    </source>
</evidence>
<reference evidence="5 6" key="1">
    <citation type="submission" date="2020-03" db="EMBL/GenBank/DDBJ databases">
        <title>Draft genome sequences of bacterial isolates from the female urobiome.</title>
        <authorList>
            <person name="Miller-Ensminger T."/>
            <person name="Wolfe A.J."/>
            <person name="Putonti C."/>
        </authorList>
    </citation>
    <scope>NUCLEOTIDE SEQUENCE [LARGE SCALE GENOMIC DNA]</scope>
    <source>
        <strain evidence="5 6">UMB8490</strain>
    </source>
</reference>
<protein>
    <submittedName>
        <fullName evidence="5">GntR family transcriptional regulator</fullName>
    </submittedName>
</protein>
<dbReference type="InterPro" id="IPR008920">
    <property type="entry name" value="TF_FadR/GntR_C"/>
</dbReference>
<dbReference type="Pfam" id="PF07729">
    <property type="entry name" value="FCD"/>
    <property type="match status" value="1"/>
</dbReference>
<feature type="domain" description="HTH gntR-type" evidence="4">
    <location>
        <begin position="1"/>
        <end position="65"/>
    </location>
</feature>
<name>A0AAP6XP87_9CORY</name>
<dbReference type="PANTHER" id="PTHR43537:SF45">
    <property type="entry name" value="GNTR FAMILY REGULATORY PROTEIN"/>
    <property type="match status" value="1"/>
</dbReference>
<dbReference type="InterPro" id="IPR036390">
    <property type="entry name" value="WH_DNA-bd_sf"/>
</dbReference>
<evidence type="ECO:0000313" key="5">
    <source>
        <dbReference type="EMBL" id="NJJ04552.1"/>
    </source>
</evidence>
<dbReference type="SUPFAM" id="SSF48008">
    <property type="entry name" value="GntR ligand-binding domain-like"/>
    <property type="match status" value="1"/>
</dbReference>
<dbReference type="CDD" id="cd07377">
    <property type="entry name" value="WHTH_GntR"/>
    <property type="match status" value="1"/>
</dbReference>
<keyword evidence="2" id="KW-0238">DNA-binding</keyword>
<dbReference type="SUPFAM" id="SSF46785">
    <property type="entry name" value="Winged helix' DNA-binding domain"/>
    <property type="match status" value="1"/>
</dbReference>
<organism evidence="5 6">
    <name type="scientific">Corynebacterium coyleae</name>
    <dbReference type="NCBI Taxonomy" id="53374"/>
    <lineage>
        <taxon>Bacteria</taxon>
        <taxon>Bacillati</taxon>
        <taxon>Actinomycetota</taxon>
        <taxon>Actinomycetes</taxon>
        <taxon>Mycobacteriales</taxon>
        <taxon>Corynebacteriaceae</taxon>
        <taxon>Corynebacterium</taxon>
    </lineage>
</organism>
<evidence type="ECO:0000259" key="4">
    <source>
        <dbReference type="PROSITE" id="PS50949"/>
    </source>
</evidence>
<gene>
    <name evidence="5" type="ORF">HC138_09365</name>
</gene>
<dbReference type="Pfam" id="PF00392">
    <property type="entry name" value="GntR"/>
    <property type="match status" value="1"/>
</dbReference>
<dbReference type="PANTHER" id="PTHR43537">
    <property type="entry name" value="TRANSCRIPTIONAL REGULATOR, GNTR FAMILY"/>
    <property type="match status" value="1"/>
</dbReference>
<evidence type="ECO:0000256" key="1">
    <source>
        <dbReference type="ARBA" id="ARBA00023015"/>
    </source>
</evidence>
<dbReference type="RefSeq" id="WP_167617100.1">
    <property type="nucleotide sequence ID" value="NZ_JAAUVV010000019.1"/>
</dbReference>
<proteinExistence type="predicted"/>
<dbReference type="AlphaFoldDB" id="A0AAP6XP87"/>
<accession>A0AAP6XP87</accession>
<dbReference type="GO" id="GO:0003700">
    <property type="term" value="F:DNA-binding transcription factor activity"/>
    <property type="evidence" value="ECO:0007669"/>
    <property type="project" value="InterPro"/>
</dbReference>
<keyword evidence="1" id="KW-0805">Transcription regulation</keyword>
<dbReference type="EMBL" id="JAAUVV010000019">
    <property type="protein sequence ID" value="NJJ04552.1"/>
    <property type="molecule type" value="Genomic_DNA"/>
</dbReference>
<dbReference type="Gene3D" id="1.10.10.10">
    <property type="entry name" value="Winged helix-like DNA-binding domain superfamily/Winged helix DNA-binding domain"/>
    <property type="match status" value="1"/>
</dbReference>
<dbReference type="Gene3D" id="1.20.120.530">
    <property type="entry name" value="GntR ligand-binding domain-like"/>
    <property type="match status" value="1"/>
</dbReference>
<dbReference type="SMART" id="SM00895">
    <property type="entry name" value="FCD"/>
    <property type="match status" value="1"/>
</dbReference>
<evidence type="ECO:0000313" key="6">
    <source>
        <dbReference type="Proteomes" id="UP000591626"/>
    </source>
</evidence>
<comment type="caution">
    <text evidence="5">The sequence shown here is derived from an EMBL/GenBank/DDBJ whole genome shotgun (WGS) entry which is preliminary data.</text>
</comment>
<dbReference type="PROSITE" id="PS50949">
    <property type="entry name" value="HTH_GNTR"/>
    <property type="match status" value="1"/>
</dbReference>
<dbReference type="InterPro" id="IPR036388">
    <property type="entry name" value="WH-like_DNA-bd_sf"/>
</dbReference>